<dbReference type="Pfam" id="PF00962">
    <property type="entry name" value="A_deaminase"/>
    <property type="match status" value="1"/>
</dbReference>
<organism evidence="7 8">
    <name type="scientific">Hondaea fermentalgiana</name>
    <dbReference type="NCBI Taxonomy" id="2315210"/>
    <lineage>
        <taxon>Eukaryota</taxon>
        <taxon>Sar</taxon>
        <taxon>Stramenopiles</taxon>
        <taxon>Bigyra</taxon>
        <taxon>Labyrinthulomycetes</taxon>
        <taxon>Thraustochytrida</taxon>
        <taxon>Thraustochytriidae</taxon>
        <taxon>Hondaea</taxon>
    </lineage>
</organism>
<dbReference type="GO" id="GO:0006166">
    <property type="term" value="P:purine ribonucleoside salvage"/>
    <property type="evidence" value="ECO:0007669"/>
    <property type="project" value="UniProtKB-KW"/>
</dbReference>
<dbReference type="EMBL" id="BEYU01000166">
    <property type="protein sequence ID" value="GBG33733.1"/>
    <property type="molecule type" value="Genomic_DNA"/>
</dbReference>
<dbReference type="Gene3D" id="3.20.20.140">
    <property type="entry name" value="Metal-dependent hydrolases"/>
    <property type="match status" value="1"/>
</dbReference>
<dbReference type="OrthoDB" id="409444at2759"/>
<comment type="pathway">
    <text evidence="2">Purine metabolism; purine nucleoside salvage.</text>
</comment>
<evidence type="ECO:0000256" key="1">
    <source>
        <dbReference type="ARBA" id="ARBA00001947"/>
    </source>
</evidence>
<keyword evidence="8" id="KW-1185">Reference proteome</keyword>
<dbReference type="InterPro" id="IPR001365">
    <property type="entry name" value="A_deaminase_dom"/>
</dbReference>
<comment type="caution">
    <text evidence="7">The sequence shown here is derived from an EMBL/GenBank/DDBJ whole genome shotgun (WGS) entry which is preliminary data.</text>
</comment>
<evidence type="ECO:0000256" key="4">
    <source>
        <dbReference type="ARBA" id="ARBA00022726"/>
    </source>
</evidence>
<dbReference type="GO" id="GO:0046872">
    <property type="term" value="F:metal ion binding"/>
    <property type="evidence" value="ECO:0007669"/>
    <property type="project" value="UniProtKB-KW"/>
</dbReference>
<dbReference type="GO" id="GO:0046103">
    <property type="term" value="P:inosine biosynthetic process"/>
    <property type="evidence" value="ECO:0007669"/>
    <property type="project" value="TreeGrafter"/>
</dbReference>
<dbReference type="Proteomes" id="UP000241890">
    <property type="component" value="Unassembled WGS sequence"/>
</dbReference>
<dbReference type="InterPro" id="IPR006330">
    <property type="entry name" value="Ado/ade_deaminase"/>
</dbReference>
<dbReference type="InterPro" id="IPR032466">
    <property type="entry name" value="Metal_Hydrolase"/>
</dbReference>
<keyword evidence="5" id="KW-0378">Hydrolase</keyword>
<dbReference type="SUPFAM" id="SSF51556">
    <property type="entry name" value="Metallo-dependent hydrolases"/>
    <property type="match status" value="1"/>
</dbReference>
<evidence type="ECO:0000259" key="6">
    <source>
        <dbReference type="Pfam" id="PF00962"/>
    </source>
</evidence>
<reference evidence="7 8" key="1">
    <citation type="submission" date="2017-12" db="EMBL/GenBank/DDBJ databases">
        <title>Sequencing, de novo assembly and annotation of complete genome of a new Thraustochytrid species, strain FCC1311.</title>
        <authorList>
            <person name="Sedici K."/>
            <person name="Godart F."/>
            <person name="Aiese Cigliano R."/>
            <person name="Sanseverino W."/>
            <person name="Barakat M."/>
            <person name="Ortet P."/>
            <person name="Marechal E."/>
            <person name="Cagnac O."/>
            <person name="Amato A."/>
        </authorList>
    </citation>
    <scope>NUCLEOTIDE SEQUENCE [LARGE SCALE GENOMIC DNA]</scope>
</reference>
<name>A0A2R5GYD0_9STRA</name>
<proteinExistence type="predicted"/>
<comment type="cofactor">
    <cofactor evidence="1">
        <name>Zn(2+)</name>
        <dbReference type="ChEBI" id="CHEBI:29105"/>
    </cofactor>
</comment>
<feature type="domain" description="Adenosine deaminase" evidence="6">
    <location>
        <begin position="215"/>
        <end position="474"/>
    </location>
</feature>
<keyword evidence="3" id="KW-0479">Metal-binding</keyword>
<evidence type="ECO:0000313" key="7">
    <source>
        <dbReference type="EMBL" id="GBG33733.1"/>
    </source>
</evidence>
<evidence type="ECO:0000313" key="8">
    <source>
        <dbReference type="Proteomes" id="UP000241890"/>
    </source>
</evidence>
<dbReference type="PANTHER" id="PTHR11409">
    <property type="entry name" value="ADENOSINE DEAMINASE"/>
    <property type="match status" value="1"/>
</dbReference>
<dbReference type="GO" id="GO:0004000">
    <property type="term" value="F:adenosine deaminase activity"/>
    <property type="evidence" value="ECO:0007669"/>
    <property type="project" value="TreeGrafter"/>
</dbReference>
<protein>
    <submittedName>
        <fullName evidence="7">Adenosine deaminase 2</fullName>
    </submittedName>
</protein>
<dbReference type="UniPathway" id="UPA00606"/>
<keyword evidence="4" id="KW-0660">Purine salvage</keyword>
<evidence type="ECO:0000256" key="3">
    <source>
        <dbReference type="ARBA" id="ARBA00022723"/>
    </source>
</evidence>
<accession>A0A2R5GYD0</accession>
<evidence type="ECO:0000256" key="5">
    <source>
        <dbReference type="ARBA" id="ARBA00022801"/>
    </source>
</evidence>
<dbReference type="PANTHER" id="PTHR11409:SF39">
    <property type="entry name" value="ADENOSINE DEAMINASE 2"/>
    <property type="match status" value="1"/>
</dbReference>
<dbReference type="GO" id="GO:0006154">
    <property type="term" value="P:adenosine catabolic process"/>
    <property type="evidence" value="ECO:0007669"/>
    <property type="project" value="TreeGrafter"/>
</dbReference>
<dbReference type="AlphaFoldDB" id="A0A2R5GYD0"/>
<evidence type="ECO:0000256" key="2">
    <source>
        <dbReference type="ARBA" id="ARBA00005058"/>
    </source>
</evidence>
<gene>
    <name evidence="7" type="ORF">FCC1311_099562</name>
</gene>
<sequence length="501" mass="56686">MSSALFEQRKEALRKQVLLESFHSVDYDLLDSEVEKRAEKAFDELLRNDEGLDPSDHLMHTRRTAQESPVFKVLEKMPKGALLHTHGIATGPFESLVKRLQADDLVYIYVGPELDEDGAADVAARAPGSEAHYEETAIEGEIRYMTNREATNHMQTRGGWVPISDLDEVEVLAYLQVPPDTPRDKRWTVFQHCWNRVRELSDALPLWDGRDSYFWDILTQLLKTGVNYVEIKQLIPVGFVKPENNGERINREATIDEFMDTFIATVELFKKENPTFVGAKMVWSALKVFSPEVVRENVDTVLRLEEKYPGWIAGFDLVGHEDSLKPISTYVDALAYYKDRGGRLLLHAGETIDPNNEQLYDAIALGCERIGHAYALPKHPSLVRIVKERGITVECCPMSNQCLGYVDDLRNHPGLMMLNAGVKITISSDDAATFGYDDVTYDFALVAKAWGLTLAQLKHLARASFRCSTLDHDAVLKAQAQFDKDWSNFLKSEVVAEHLLK</sequence>
<dbReference type="InParanoid" id="A0A2R5GYD0"/>